<evidence type="ECO:0008006" key="6">
    <source>
        <dbReference type="Google" id="ProtNLM"/>
    </source>
</evidence>
<feature type="repeat" description="TPR" evidence="3">
    <location>
        <begin position="215"/>
        <end position="248"/>
    </location>
</feature>
<dbReference type="PANTHER" id="PTHR45641">
    <property type="entry name" value="TETRATRICOPEPTIDE REPEAT PROTEIN (AFU_ORTHOLOGUE AFUA_6G03870)"/>
    <property type="match status" value="1"/>
</dbReference>
<evidence type="ECO:0000256" key="3">
    <source>
        <dbReference type="PROSITE-ProRule" id="PRU00339"/>
    </source>
</evidence>
<evidence type="ECO:0000256" key="4">
    <source>
        <dbReference type="SAM" id="MobiDB-lite"/>
    </source>
</evidence>
<keyword evidence="2 3" id="KW-0802">TPR repeat</keyword>
<evidence type="ECO:0000256" key="1">
    <source>
        <dbReference type="ARBA" id="ARBA00022737"/>
    </source>
</evidence>
<feature type="repeat" description="TPR" evidence="3">
    <location>
        <begin position="258"/>
        <end position="291"/>
    </location>
</feature>
<gene>
    <name evidence="5" type="ORF">CHYS00102_LOCUS25290</name>
</gene>
<dbReference type="InterPro" id="IPR019734">
    <property type="entry name" value="TPR_rpt"/>
</dbReference>
<dbReference type="PROSITE" id="PS50005">
    <property type="entry name" value="TPR"/>
    <property type="match status" value="3"/>
</dbReference>
<accession>A0A7S1BU54</accession>
<feature type="repeat" description="TPR" evidence="3">
    <location>
        <begin position="300"/>
        <end position="333"/>
    </location>
</feature>
<feature type="compositionally biased region" description="Basic and acidic residues" evidence="4">
    <location>
        <begin position="77"/>
        <end position="86"/>
    </location>
</feature>
<keyword evidence="1" id="KW-0677">Repeat</keyword>
<dbReference type="AlphaFoldDB" id="A0A7S1BU54"/>
<organism evidence="5">
    <name type="scientific">Corethron hystrix</name>
    <dbReference type="NCBI Taxonomy" id="216773"/>
    <lineage>
        <taxon>Eukaryota</taxon>
        <taxon>Sar</taxon>
        <taxon>Stramenopiles</taxon>
        <taxon>Ochrophyta</taxon>
        <taxon>Bacillariophyta</taxon>
        <taxon>Coscinodiscophyceae</taxon>
        <taxon>Corethrophycidae</taxon>
        <taxon>Corethrales</taxon>
        <taxon>Corethraceae</taxon>
        <taxon>Corethron</taxon>
    </lineage>
</organism>
<dbReference type="Gene3D" id="1.25.40.10">
    <property type="entry name" value="Tetratricopeptide repeat domain"/>
    <property type="match status" value="2"/>
</dbReference>
<dbReference type="InterPro" id="IPR011990">
    <property type="entry name" value="TPR-like_helical_dom_sf"/>
</dbReference>
<dbReference type="EMBL" id="HBFR01034652">
    <property type="protein sequence ID" value="CAD8898076.1"/>
    <property type="molecule type" value="Transcribed_RNA"/>
</dbReference>
<protein>
    <recommendedName>
        <fullName evidence="6">Kinesin light chain</fullName>
    </recommendedName>
</protein>
<feature type="compositionally biased region" description="Basic and acidic residues" evidence="4">
    <location>
        <begin position="7"/>
        <end position="23"/>
    </location>
</feature>
<evidence type="ECO:0000256" key="2">
    <source>
        <dbReference type="ARBA" id="ARBA00022803"/>
    </source>
</evidence>
<evidence type="ECO:0000313" key="5">
    <source>
        <dbReference type="EMBL" id="CAD8898076.1"/>
    </source>
</evidence>
<feature type="region of interest" description="Disordered" evidence="4">
    <location>
        <begin position="1"/>
        <end position="42"/>
    </location>
</feature>
<sequence length="450" mass="51549">MSDDVPYDEKHDFPSIDRVDQKNETNQVNQDISQSKSTHRNDLALSYKNKRTHFYSSSLQRVMPHDDRADSGNSERPFNERRDEKSSILQPIKPPFYSSRGRKNESRRRNKRNRLIDGPSEIPEQQTNVDIFSKQNFPKTRSDNLETCIHATQEEKELTQTLTSNNSGLVSFIRTGVNKFEEGRTDESLACFLKALKIQKDSCSPSSYNRDFYTAHILNNIGAVYLEKGQLRESLAALNESLILKMKNKSGRKSISCVETLNNIGNIYSMMGKNDEALNIFNEVLEIQNASLPHDDTSRADTHHNIGVIYYFKNDLEPALPHLQKALHLKKEQYGNNHLDVADTLEKIGAIYSNQKMFDDALSVFQEELRITIAVLGEDHPDVAPAYHNVGEVHKRSGNFPLALATYLRSYKIYRDAGFQDEHPSVLTVCQKIKYIRSMMISSNKVRHEF</sequence>
<feature type="compositionally biased region" description="Polar residues" evidence="4">
    <location>
        <begin position="24"/>
        <end position="36"/>
    </location>
</feature>
<dbReference type="PANTHER" id="PTHR45641:SF19">
    <property type="entry name" value="NEPHROCYSTIN-3"/>
    <property type="match status" value="1"/>
</dbReference>
<dbReference type="SUPFAM" id="SSF48452">
    <property type="entry name" value="TPR-like"/>
    <property type="match status" value="1"/>
</dbReference>
<feature type="region of interest" description="Disordered" evidence="4">
    <location>
        <begin position="55"/>
        <end position="121"/>
    </location>
</feature>
<dbReference type="SMART" id="SM00028">
    <property type="entry name" value="TPR"/>
    <property type="match status" value="6"/>
</dbReference>
<dbReference type="Pfam" id="PF13424">
    <property type="entry name" value="TPR_12"/>
    <property type="match status" value="2"/>
</dbReference>
<reference evidence="5" key="1">
    <citation type="submission" date="2021-01" db="EMBL/GenBank/DDBJ databases">
        <authorList>
            <person name="Corre E."/>
            <person name="Pelletier E."/>
            <person name="Niang G."/>
            <person name="Scheremetjew M."/>
            <person name="Finn R."/>
            <person name="Kale V."/>
            <person name="Holt S."/>
            <person name="Cochrane G."/>
            <person name="Meng A."/>
            <person name="Brown T."/>
            <person name="Cohen L."/>
        </authorList>
    </citation>
    <scope>NUCLEOTIDE SEQUENCE</scope>
    <source>
        <strain evidence="5">308</strain>
    </source>
</reference>
<name>A0A7S1BU54_9STRA</name>
<proteinExistence type="predicted"/>